<proteinExistence type="predicted"/>
<protein>
    <submittedName>
        <fullName evidence="3">Uncharacterized protein</fullName>
    </submittedName>
</protein>
<comment type="caution">
    <text evidence="3">The sequence shown here is derived from an EMBL/GenBank/DDBJ whole genome shotgun (WGS) entry which is preliminary data.</text>
</comment>
<evidence type="ECO:0000313" key="3">
    <source>
        <dbReference type="EMBL" id="KAK3239549.1"/>
    </source>
</evidence>
<name>A0AAE0BP08_9CHLO</name>
<feature type="compositionally biased region" description="Basic and acidic residues" evidence="1">
    <location>
        <begin position="1"/>
        <end position="24"/>
    </location>
</feature>
<dbReference type="Proteomes" id="UP001190700">
    <property type="component" value="Unassembled WGS sequence"/>
</dbReference>
<keyword evidence="2" id="KW-1133">Transmembrane helix</keyword>
<evidence type="ECO:0000256" key="2">
    <source>
        <dbReference type="SAM" id="Phobius"/>
    </source>
</evidence>
<gene>
    <name evidence="3" type="ORF">CYMTET_50532</name>
</gene>
<keyword evidence="4" id="KW-1185">Reference proteome</keyword>
<organism evidence="3 4">
    <name type="scientific">Cymbomonas tetramitiformis</name>
    <dbReference type="NCBI Taxonomy" id="36881"/>
    <lineage>
        <taxon>Eukaryota</taxon>
        <taxon>Viridiplantae</taxon>
        <taxon>Chlorophyta</taxon>
        <taxon>Pyramimonadophyceae</taxon>
        <taxon>Pyramimonadales</taxon>
        <taxon>Pyramimonadaceae</taxon>
        <taxon>Cymbomonas</taxon>
    </lineage>
</organism>
<feature type="non-terminal residue" evidence="3">
    <location>
        <position position="1"/>
    </location>
</feature>
<feature type="transmembrane region" description="Helical" evidence="2">
    <location>
        <begin position="859"/>
        <end position="882"/>
    </location>
</feature>
<dbReference type="EMBL" id="LGRX02033882">
    <property type="protein sequence ID" value="KAK3239549.1"/>
    <property type="molecule type" value="Genomic_DNA"/>
</dbReference>
<keyword evidence="2" id="KW-0812">Transmembrane</keyword>
<evidence type="ECO:0000256" key="1">
    <source>
        <dbReference type="SAM" id="MobiDB-lite"/>
    </source>
</evidence>
<reference evidence="3 4" key="1">
    <citation type="journal article" date="2015" name="Genome Biol. Evol.">
        <title>Comparative Genomics of a Bacterivorous Green Alga Reveals Evolutionary Causalities and Consequences of Phago-Mixotrophic Mode of Nutrition.</title>
        <authorList>
            <person name="Burns J.A."/>
            <person name="Paasch A."/>
            <person name="Narechania A."/>
            <person name="Kim E."/>
        </authorList>
    </citation>
    <scope>NUCLEOTIDE SEQUENCE [LARGE SCALE GENOMIC DNA]</scope>
    <source>
        <strain evidence="3 4">PLY_AMNH</strain>
    </source>
</reference>
<keyword evidence="2" id="KW-0472">Membrane</keyword>
<accession>A0AAE0BP08</accession>
<sequence>AEEGLEAYKRARVAGEQKDAEEQRATAPETLAKRCSVIQLGNAPSAPGALRASLSGKARQTLLKIERPRSLPPKRPTGPKRVPRYTNSKTWTKALLDKEGEEASGAQAEGGDAAQDVEVESEYLSLQQREERQIIRHRRILLARLRLAKQYQSRWNVWGMHVGLLQYLRQLGAAYKELKNIDEASLKLPDIEIWDLIGVQRRKRIAVKLKVCAVFIVMHWEAQDLHHSETLLQMMGSSLGQLQLNMPMLEMRKMANTCWAGSEGHTSSTDDWHKELCRILKKQNRRRALVRNAHASAMDGIVGAADSGGQNNVRDVTIPLERLLGTALMMAYLVVKKVLDEDQIERQLHFASTLNWEVPPNRGMDYYMHIFTVMLACDFRLPRGWYHRSLLWRLIFLQEEDGSYMPSPALATALHAGDTYHLMCAEGIVDLDVNEMLDAIPELLLKHAGQPQDSGARMSTSGFTTSGTTTTVHRLWATLCAIERYKQLPFKWIINPEAPAGEQRTLQDTAEGAVQRLCKDDPTLHSVLSHAREQARAKVESWHASHRRNLMKFRKVSQDEIKHWEGLQTDWERRAKHIQQWKELWRTLCISHPWVSIWMASCMDPFSRTQRVVVQANNMLVMLMVTLMLFFSKGTTECDCYREHLGCSALATGEPCWGESTCMGLYWKRDEDLLPDHLDPNNQECFGAFPDTDSWRDRAWSSLISIFIMLPIARTFSSLFTIGGSPVIPRSLRHKPSARWQKVFGEPAVSRIEMWWFVLLTILFDQQHLGQAFSSYFQYITRSVDEVFLQAKLIYTKLHVRYCSAHEAAIFLYKTTVLNRDPGLVLQDMEVERDHAEHRQETISGVASIFRIRQELDSLLVRVCYIAIAMWWMILMWLLLTYTTLIRNMLGKSAESHILQDWLIALAVDTFGMHIVKTFVVKLLAGYFVRLMHRSGKSAEADMLFYEEYVYKKLGIQYSLVGNSQGINRTGMEGIFSVTHVL</sequence>
<feature type="region of interest" description="Disordered" evidence="1">
    <location>
        <begin position="1"/>
        <end position="28"/>
    </location>
</feature>
<dbReference type="AlphaFoldDB" id="A0AAE0BP08"/>
<evidence type="ECO:0000313" key="4">
    <source>
        <dbReference type="Proteomes" id="UP001190700"/>
    </source>
</evidence>